<evidence type="ECO:0000256" key="2">
    <source>
        <dbReference type="ARBA" id="ARBA00007581"/>
    </source>
</evidence>
<dbReference type="Pfam" id="PF02900">
    <property type="entry name" value="LigB"/>
    <property type="match status" value="1"/>
</dbReference>
<dbReference type="InterPro" id="IPR014436">
    <property type="entry name" value="Extradiol_dOase_DODA"/>
</dbReference>
<dbReference type="NCBIfam" id="NF007914">
    <property type="entry name" value="PRK10628.1"/>
    <property type="match status" value="1"/>
</dbReference>
<evidence type="ECO:0000259" key="6">
    <source>
        <dbReference type="Pfam" id="PF02900"/>
    </source>
</evidence>
<comment type="cofactor">
    <cofactor evidence="1">
        <name>Zn(2+)</name>
        <dbReference type="ChEBI" id="CHEBI:29105"/>
    </cofactor>
</comment>
<dbReference type="InterPro" id="IPR004183">
    <property type="entry name" value="Xdiol_dOase_suB"/>
</dbReference>
<dbReference type="PANTHER" id="PTHR30096:SF0">
    <property type="entry name" value="4,5-DOPA DIOXYGENASE EXTRADIOL-LIKE PROTEIN"/>
    <property type="match status" value="1"/>
</dbReference>
<reference evidence="7 8" key="1">
    <citation type="submission" date="2019-12" db="EMBL/GenBank/DDBJ databases">
        <title>Genomic-based taxomic classification of the family Erythrobacteraceae.</title>
        <authorList>
            <person name="Xu L."/>
        </authorList>
    </citation>
    <scope>NUCLEOTIDE SEQUENCE [LARGE SCALE GENOMIC DNA]</scope>
    <source>
        <strain evidence="7 8">100921-2</strain>
    </source>
</reference>
<keyword evidence="5 7" id="KW-0560">Oxidoreductase</keyword>
<keyword evidence="3" id="KW-0479">Metal-binding</keyword>
<dbReference type="GO" id="GO:0008198">
    <property type="term" value="F:ferrous iron binding"/>
    <property type="evidence" value="ECO:0007669"/>
    <property type="project" value="InterPro"/>
</dbReference>
<keyword evidence="8" id="KW-1185">Reference proteome</keyword>
<dbReference type="AlphaFoldDB" id="A0A6I4T9I3"/>
<dbReference type="SUPFAM" id="SSF53213">
    <property type="entry name" value="LigB-like"/>
    <property type="match status" value="1"/>
</dbReference>
<dbReference type="PANTHER" id="PTHR30096">
    <property type="entry name" value="4,5-DOPA DIOXYGENASE EXTRADIOL-LIKE PROTEIN"/>
    <property type="match status" value="1"/>
</dbReference>
<keyword evidence="4" id="KW-0862">Zinc</keyword>
<gene>
    <name evidence="7" type="primary">ygiD</name>
    <name evidence="7" type="ORF">GRI40_00860</name>
</gene>
<evidence type="ECO:0000256" key="3">
    <source>
        <dbReference type="ARBA" id="ARBA00022723"/>
    </source>
</evidence>
<proteinExistence type="inferred from homology"/>
<evidence type="ECO:0000256" key="5">
    <source>
        <dbReference type="ARBA" id="ARBA00023002"/>
    </source>
</evidence>
<dbReference type="PIRSF" id="PIRSF006157">
    <property type="entry name" value="Doxgns_DODA"/>
    <property type="match status" value="1"/>
</dbReference>
<feature type="domain" description="Extradiol ring-cleavage dioxygenase class III enzyme subunit B" evidence="6">
    <location>
        <begin position="7"/>
        <end position="233"/>
    </location>
</feature>
<dbReference type="Proteomes" id="UP000439522">
    <property type="component" value="Unassembled WGS sequence"/>
</dbReference>
<evidence type="ECO:0000256" key="4">
    <source>
        <dbReference type="ARBA" id="ARBA00022833"/>
    </source>
</evidence>
<evidence type="ECO:0000313" key="7">
    <source>
        <dbReference type="EMBL" id="MXO73773.1"/>
    </source>
</evidence>
<comment type="caution">
    <text evidence="7">The sequence shown here is derived from an EMBL/GenBank/DDBJ whole genome shotgun (WGS) entry which is preliminary data.</text>
</comment>
<dbReference type="CDD" id="cd07363">
    <property type="entry name" value="45_DOPA_Dioxygenase"/>
    <property type="match status" value="1"/>
</dbReference>
<dbReference type="Gene3D" id="3.40.830.10">
    <property type="entry name" value="LigB-like"/>
    <property type="match status" value="1"/>
</dbReference>
<dbReference type="EMBL" id="WTZA01000001">
    <property type="protein sequence ID" value="MXO73773.1"/>
    <property type="molecule type" value="Genomic_DNA"/>
</dbReference>
<name>A0A6I4T9I3_9SPHN</name>
<dbReference type="OrthoDB" id="9790889at2"/>
<keyword evidence="7" id="KW-0223">Dioxygenase</keyword>
<dbReference type="EC" id="1.13.11.29" evidence="7"/>
<evidence type="ECO:0000256" key="1">
    <source>
        <dbReference type="ARBA" id="ARBA00001947"/>
    </source>
</evidence>
<organism evidence="7 8">
    <name type="scientific">Tsuneonella aeria</name>
    <dbReference type="NCBI Taxonomy" id="1837929"/>
    <lineage>
        <taxon>Bacteria</taxon>
        <taxon>Pseudomonadati</taxon>
        <taxon>Pseudomonadota</taxon>
        <taxon>Alphaproteobacteria</taxon>
        <taxon>Sphingomonadales</taxon>
        <taxon>Erythrobacteraceae</taxon>
        <taxon>Tsuneonella</taxon>
    </lineage>
</organism>
<sequence length="264" mass="28367">MSRQPAMFVGHGSPMTMITDNPERRTMEAMGARLARPRAILAITAHWETHGETRLTGGERPGTIHDFRGFPEALYAMRYPAPGSPELAARVAGLIGDRAVIDPDHGFDHGVWGTLLPIFPDADIPVVAMSVDMSLTFAEHLAVGRRLAPLRDEGVLVLGSGNVIHNLALWRQSIGTLPEWASEFRARTNAAILSGDEAALTDFAPGDSHAAMALSSREHFIPLLYALGARQADDEVALFNDSIDGALSMTSAIWGDARALAAVQ</sequence>
<accession>A0A6I4T9I3</accession>
<comment type="similarity">
    <text evidence="2">Belongs to the DODA-type extradiol aromatic ring-opening dioxygenase family.</text>
</comment>
<dbReference type="GO" id="GO:0008270">
    <property type="term" value="F:zinc ion binding"/>
    <property type="evidence" value="ECO:0007669"/>
    <property type="project" value="InterPro"/>
</dbReference>
<dbReference type="GO" id="GO:0050297">
    <property type="term" value="F:stizolobate synthase activity"/>
    <property type="evidence" value="ECO:0007669"/>
    <property type="project" value="UniProtKB-EC"/>
</dbReference>
<evidence type="ECO:0000313" key="8">
    <source>
        <dbReference type="Proteomes" id="UP000439522"/>
    </source>
</evidence>
<protein>
    <submittedName>
        <fullName evidence="7">4,5-DOPA dioxygenase extradiol</fullName>
        <ecNumber evidence="7">1.13.11.29</ecNumber>
    </submittedName>
</protein>
<dbReference type="RefSeq" id="WP_160609596.1">
    <property type="nucleotide sequence ID" value="NZ_WTZA01000001.1"/>
</dbReference>